<dbReference type="EMBL" id="WIPF01000002">
    <property type="protein sequence ID" value="KAF3231879.1"/>
    <property type="molecule type" value="Genomic_DNA"/>
</dbReference>
<sequence length="453" mass="50180">MPRLAKNAVKTEAALPRATGNGSENASVPQPEITPSGNVAGRTLRPRKAKRTPWEQAPAPSKKRGRQSAEADQNATSVKRRKLNPKAALPNAEGDPKPAAASEHEAQTAELEERLARAEEGAAMSEAMLAKAEKKIRQLEARIQRLDASLKNEKKRGQLAELRRQDAVFRLEQHIEKAKMKSVIFGEDAERSLEILFGGKVAGWAVDAFTDIDVPTLVSELEALGEDPGFQSFFSFECFNASITEALRSLKGPAFFEALVSSTLVEKFFDNPFFACPPLMRDALTTVRDKIAETDLPAACKWTADTVAQIATSDKIGVENYRRGLAETLNRYMRVVISKNDYLTPGDIQGLEKLLDTIVQESAELALHWYSHEQKFGVFKTPGEVLWGEELEKFCVPHGRELEEVRGPGAWKVVATVRPGFVFYTSPVDARRLREPGIWTKARLAVREVVEAD</sequence>
<evidence type="ECO:0000313" key="3">
    <source>
        <dbReference type="EMBL" id="KAF3231879.1"/>
    </source>
</evidence>
<organism evidence="2 5">
    <name type="scientific">Orbilia oligospora</name>
    <name type="common">Nematode-trapping fungus</name>
    <name type="synonym">Arthrobotrys oligospora</name>
    <dbReference type="NCBI Taxonomy" id="2813651"/>
    <lineage>
        <taxon>Eukaryota</taxon>
        <taxon>Fungi</taxon>
        <taxon>Dikarya</taxon>
        <taxon>Ascomycota</taxon>
        <taxon>Pezizomycotina</taxon>
        <taxon>Orbiliomycetes</taxon>
        <taxon>Orbiliales</taxon>
        <taxon>Orbiliaceae</taxon>
        <taxon>Orbilia</taxon>
    </lineage>
</organism>
<dbReference type="Proteomes" id="UP000614610">
    <property type="component" value="Unassembled WGS sequence"/>
</dbReference>
<evidence type="ECO:0000313" key="5">
    <source>
        <dbReference type="Proteomes" id="UP000614610"/>
    </source>
</evidence>
<dbReference type="Proteomes" id="UP000483672">
    <property type="component" value="Unassembled WGS sequence"/>
</dbReference>
<evidence type="ECO:0000313" key="2">
    <source>
        <dbReference type="EMBL" id="KAF3217295.1"/>
    </source>
</evidence>
<dbReference type="EMBL" id="WIWT01000014">
    <property type="protein sequence ID" value="KAF3217295.1"/>
    <property type="molecule type" value="Genomic_DNA"/>
</dbReference>
<dbReference type="AlphaFoldDB" id="A0A6G1MLR0"/>
<gene>
    <name evidence="3" type="ORF">TWF191_003855</name>
    <name evidence="2" type="ORF">TWF679_002311</name>
</gene>
<proteinExistence type="predicted"/>
<protein>
    <submittedName>
        <fullName evidence="2">Uncharacterized protein</fullName>
    </submittedName>
</protein>
<comment type="caution">
    <text evidence="2">The sequence shown here is derived from an EMBL/GenBank/DDBJ whole genome shotgun (WGS) entry which is preliminary data.</text>
</comment>
<reference evidence="2 4" key="1">
    <citation type="submission" date="2019-06" db="EMBL/GenBank/DDBJ databases">
        <authorList>
            <person name="Palmer J.M."/>
        </authorList>
    </citation>
    <scope>NUCLEOTIDE SEQUENCE</scope>
    <source>
        <strain evidence="3 4">TWF191</strain>
        <strain evidence="2">TWF679</strain>
    </source>
</reference>
<evidence type="ECO:0000313" key="4">
    <source>
        <dbReference type="Proteomes" id="UP000483672"/>
    </source>
</evidence>
<dbReference type="OrthoDB" id="5310626at2759"/>
<feature type="compositionally biased region" description="Polar residues" evidence="1">
    <location>
        <begin position="20"/>
        <end position="37"/>
    </location>
</feature>
<feature type="region of interest" description="Disordered" evidence="1">
    <location>
        <begin position="1"/>
        <end position="111"/>
    </location>
</feature>
<feature type="compositionally biased region" description="Basic and acidic residues" evidence="1">
    <location>
        <begin position="102"/>
        <end position="111"/>
    </location>
</feature>
<name>A0A6G1MLR0_ORBOL</name>
<evidence type="ECO:0000256" key="1">
    <source>
        <dbReference type="SAM" id="MobiDB-lite"/>
    </source>
</evidence>
<accession>A0A6G1MLR0</accession>